<comment type="catalytic activity">
    <reaction evidence="10">
        <text>thymidine + ATP = dTMP + ADP + H(+)</text>
        <dbReference type="Rhea" id="RHEA:19129"/>
        <dbReference type="ChEBI" id="CHEBI:15378"/>
        <dbReference type="ChEBI" id="CHEBI:17748"/>
        <dbReference type="ChEBI" id="CHEBI:30616"/>
        <dbReference type="ChEBI" id="CHEBI:63528"/>
        <dbReference type="ChEBI" id="CHEBI:456216"/>
        <dbReference type="EC" id="2.7.1.21"/>
    </reaction>
</comment>
<dbReference type="GO" id="GO:0071897">
    <property type="term" value="P:DNA biosynthetic process"/>
    <property type="evidence" value="ECO:0007669"/>
    <property type="project" value="UniProtKB-KW"/>
</dbReference>
<dbReference type="GO" id="GO:0005524">
    <property type="term" value="F:ATP binding"/>
    <property type="evidence" value="ECO:0007669"/>
    <property type="project" value="UniProtKB-KW"/>
</dbReference>
<dbReference type="Gene3D" id="3.40.50.300">
    <property type="entry name" value="P-loop containing nucleotide triphosphate hydrolases"/>
    <property type="match status" value="1"/>
</dbReference>
<dbReference type="GO" id="GO:0005829">
    <property type="term" value="C:cytosol"/>
    <property type="evidence" value="ECO:0007669"/>
    <property type="project" value="TreeGrafter"/>
</dbReference>
<sequence>MFIFLIAAYSKLIFNYGTVSSGKSLDLLKIYKTLKLREKNVRCTKPKLDTRDDGIFSRTGLKEDCDFIIGEDNWEEQANDSDFLLIDESQFLTENEVETIRSIANRGINVMCYGLKNTFTTKTFPGSQRLLELADELKEIETLCTFCNNKAQQSLKHCNGIVDKGDKIIDVGYESKYLPCCNFCFEKAQKTGKIPERN</sequence>
<dbReference type="Gene3D" id="3.30.60.20">
    <property type="match status" value="1"/>
</dbReference>
<evidence type="ECO:0000256" key="7">
    <source>
        <dbReference type="ARBA" id="ARBA00022840"/>
    </source>
</evidence>
<protein>
    <recommendedName>
        <fullName evidence="2 10">Thymidine kinase</fullName>
        <ecNumber evidence="2 10">2.7.1.21</ecNumber>
    </recommendedName>
</protein>
<dbReference type="InterPro" id="IPR027417">
    <property type="entry name" value="P-loop_NTPase"/>
</dbReference>
<dbReference type="VEuPathDB" id="MicrosporidiaDB:SLOPH_1951"/>
<dbReference type="InterPro" id="IPR001267">
    <property type="entry name" value="Thymidine_kinase"/>
</dbReference>
<name>S7W512_SPRLO</name>
<dbReference type="EMBL" id="ATCN01001196">
    <property type="protein sequence ID" value="EPR77860.1"/>
    <property type="molecule type" value="Genomic_DNA"/>
</dbReference>
<comment type="caution">
    <text evidence="12">The sequence shown here is derived from an EMBL/GenBank/DDBJ whole genome shotgun (WGS) entry which is preliminary data.</text>
</comment>
<evidence type="ECO:0000256" key="2">
    <source>
        <dbReference type="ARBA" id="ARBA00012118"/>
    </source>
</evidence>
<dbReference type="HOGENOM" id="CLU_064400_2_2_1"/>
<keyword evidence="4 10" id="KW-0808">Transferase</keyword>
<keyword evidence="13" id="KW-1185">Reference proteome</keyword>
<evidence type="ECO:0000313" key="12">
    <source>
        <dbReference type="EMBL" id="EPR77860.1"/>
    </source>
</evidence>
<dbReference type="OrthoDB" id="2194859at2759"/>
<keyword evidence="5 10" id="KW-0547">Nucleotide-binding</keyword>
<feature type="active site" description="Proton acceptor" evidence="8">
    <location>
        <position position="88"/>
    </location>
</feature>
<evidence type="ECO:0000256" key="10">
    <source>
        <dbReference type="RuleBase" id="RU000544"/>
    </source>
</evidence>
<dbReference type="PANTHER" id="PTHR11441">
    <property type="entry name" value="THYMIDINE KINASE"/>
    <property type="match status" value="1"/>
</dbReference>
<dbReference type="Pfam" id="PF00265">
    <property type="entry name" value="TK"/>
    <property type="match status" value="1"/>
</dbReference>
<evidence type="ECO:0000256" key="3">
    <source>
        <dbReference type="ARBA" id="ARBA00022634"/>
    </source>
</evidence>
<feature type="binding site" evidence="9">
    <location>
        <position position="177"/>
    </location>
    <ligand>
        <name>substrate</name>
    </ligand>
</feature>
<dbReference type="OMA" id="GTMDCGK"/>
<dbReference type="SUPFAM" id="SSF52540">
    <property type="entry name" value="P-loop containing nucleoside triphosphate hydrolases"/>
    <property type="match status" value="1"/>
</dbReference>
<dbReference type="GO" id="GO:0046104">
    <property type="term" value="P:thymidine metabolic process"/>
    <property type="evidence" value="ECO:0007669"/>
    <property type="project" value="TreeGrafter"/>
</dbReference>
<dbReference type="InParanoid" id="S7W512"/>
<feature type="binding site" evidence="9">
    <location>
        <begin position="169"/>
        <end position="172"/>
    </location>
    <ligand>
        <name>substrate</name>
    </ligand>
</feature>
<proteinExistence type="inferred from homology"/>
<dbReference type="AlphaFoldDB" id="S7W512"/>
<keyword evidence="3 10" id="KW-0237">DNA synthesis</keyword>
<evidence type="ECO:0000256" key="8">
    <source>
        <dbReference type="PIRSR" id="PIRSR035805-1"/>
    </source>
</evidence>
<evidence type="ECO:0000256" key="6">
    <source>
        <dbReference type="ARBA" id="ARBA00022777"/>
    </source>
</evidence>
<dbReference type="STRING" id="1358809.S7W512"/>
<evidence type="ECO:0000256" key="1">
    <source>
        <dbReference type="ARBA" id="ARBA00007587"/>
    </source>
</evidence>
<dbReference type="EC" id="2.7.1.21" evidence="2 10"/>
<evidence type="ECO:0000313" key="13">
    <source>
        <dbReference type="Proteomes" id="UP000014978"/>
    </source>
</evidence>
<gene>
    <name evidence="12" type="ORF">SLOPH_1951</name>
</gene>
<keyword evidence="7 10" id="KW-0067">ATP-binding</keyword>
<comment type="similarity">
    <text evidence="1 11">Belongs to the thymidine kinase family.</text>
</comment>
<dbReference type="PANTHER" id="PTHR11441:SF0">
    <property type="entry name" value="THYMIDINE KINASE, CYTOSOLIC"/>
    <property type="match status" value="1"/>
</dbReference>
<reference evidence="13" key="1">
    <citation type="journal article" date="2013" name="PLoS Genet.">
        <title>The genome of Spraguea lophii and the basis of host-microsporidian interactions.</title>
        <authorList>
            <person name="Campbell S.E."/>
            <person name="Williams T.A."/>
            <person name="Yousuf A."/>
            <person name="Soanes D.M."/>
            <person name="Paszkiewicz K.H."/>
            <person name="Williams B.A.P."/>
        </authorList>
    </citation>
    <scope>NUCLEOTIDE SEQUENCE [LARGE SCALE GENOMIC DNA]</scope>
    <source>
        <strain evidence="13">42_110</strain>
    </source>
</reference>
<evidence type="ECO:0000256" key="4">
    <source>
        <dbReference type="ARBA" id="ARBA00022679"/>
    </source>
</evidence>
<dbReference type="GO" id="GO:0004797">
    <property type="term" value="F:thymidine kinase activity"/>
    <property type="evidence" value="ECO:0007669"/>
    <property type="project" value="UniProtKB-EC"/>
</dbReference>
<keyword evidence="6 10" id="KW-0418">Kinase</keyword>
<dbReference type="Proteomes" id="UP000014978">
    <property type="component" value="Unassembled WGS sequence"/>
</dbReference>
<evidence type="ECO:0000256" key="9">
    <source>
        <dbReference type="PIRSR" id="PIRSR035805-2"/>
    </source>
</evidence>
<evidence type="ECO:0000256" key="5">
    <source>
        <dbReference type="ARBA" id="ARBA00022741"/>
    </source>
</evidence>
<accession>S7W512</accession>
<evidence type="ECO:0000256" key="11">
    <source>
        <dbReference type="RuleBase" id="RU004165"/>
    </source>
</evidence>
<dbReference type="SUPFAM" id="SSF57716">
    <property type="entry name" value="Glucocorticoid receptor-like (DNA-binding domain)"/>
    <property type="match status" value="1"/>
</dbReference>
<dbReference type="PIRSF" id="PIRSF035805">
    <property type="entry name" value="TK_cell"/>
    <property type="match status" value="1"/>
</dbReference>
<organism evidence="12 13">
    <name type="scientific">Spraguea lophii (strain 42_110)</name>
    <name type="common">Microsporidian parasite</name>
    <dbReference type="NCBI Taxonomy" id="1358809"/>
    <lineage>
        <taxon>Eukaryota</taxon>
        <taxon>Fungi</taxon>
        <taxon>Fungi incertae sedis</taxon>
        <taxon>Microsporidia</taxon>
        <taxon>Spragueidae</taxon>
        <taxon>Spraguea</taxon>
    </lineage>
</organism>